<dbReference type="Proteomes" id="UP000249590">
    <property type="component" value="Unassembled WGS sequence"/>
</dbReference>
<proteinExistence type="predicted"/>
<dbReference type="EMBL" id="QHHQ01000004">
    <property type="protein sequence ID" value="RAH99851.1"/>
    <property type="molecule type" value="Genomic_DNA"/>
</dbReference>
<comment type="caution">
    <text evidence="1">The sequence shown here is derived from an EMBL/GenBank/DDBJ whole genome shotgun (WGS) entry which is preliminary data.</text>
</comment>
<reference evidence="1 2" key="1">
    <citation type="submission" date="2018-05" db="EMBL/GenBank/DDBJ databases">
        <title>Acuticoccus sediminis sp. nov., isolated from deep-sea sediment of Indian Ocean.</title>
        <authorList>
            <person name="Liu X."/>
            <person name="Lai Q."/>
            <person name="Du Y."/>
            <person name="Sun F."/>
            <person name="Zhang X."/>
            <person name="Wang S."/>
            <person name="Shao Z."/>
        </authorList>
    </citation>
    <scope>NUCLEOTIDE SEQUENCE [LARGE SCALE GENOMIC DNA]</scope>
    <source>
        <strain evidence="1 2">PTG4-2</strain>
    </source>
</reference>
<keyword evidence="2" id="KW-1185">Reference proteome</keyword>
<sequence length="134" mass="14813">MAEAVVDIMKEAMRAGAPSKFALEAPIRYAIRSKLCLQGKSWDVADTIAKDVVSRALAMIGAVRPTWLEGQPDYVQLGAGAQIKRSRCVRCHKPLPGEHTKFCGTLCANAHHMRLARLHQFNDQRAYDTAARLP</sequence>
<organism evidence="1 2">
    <name type="scientific">Acuticoccus sediminis</name>
    <dbReference type="NCBI Taxonomy" id="2184697"/>
    <lineage>
        <taxon>Bacteria</taxon>
        <taxon>Pseudomonadati</taxon>
        <taxon>Pseudomonadota</taxon>
        <taxon>Alphaproteobacteria</taxon>
        <taxon>Hyphomicrobiales</taxon>
        <taxon>Amorphaceae</taxon>
        <taxon>Acuticoccus</taxon>
    </lineage>
</organism>
<evidence type="ECO:0000313" key="2">
    <source>
        <dbReference type="Proteomes" id="UP000249590"/>
    </source>
</evidence>
<gene>
    <name evidence="1" type="ORF">DLJ53_19085</name>
</gene>
<accession>A0A8B2NRW1</accession>
<evidence type="ECO:0000313" key="1">
    <source>
        <dbReference type="EMBL" id="RAH99851.1"/>
    </source>
</evidence>
<protein>
    <submittedName>
        <fullName evidence="1">Uncharacterized protein</fullName>
    </submittedName>
</protein>
<dbReference type="AlphaFoldDB" id="A0A8B2NRW1"/>
<name>A0A8B2NRW1_9HYPH</name>